<evidence type="ECO:0000313" key="2">
    <source>
        <dbReference type="Proteomes" id="UP001154061"/>
    </source>
</evidence>
<gene>
    <name evidence="1" type="ORF">NDI89_18680</name>
</gene>
<evidence type="ECO:0000313" key="1">
    <source>
        <dbReference type="EMBL" id="MDF9747608.1"/>
    </source>
</evidence>
<name>A0A9Q4L0J2_9EURY</name>
<evidence type="ECO:0008006" key="3">
    <source>
        <dbReference type="Google" id="ProtNLM"/>
    </source>
</evidence>
<comment type="caution">
    <text evidence="1">The sequence shown here is derived from an EMBL/GenBank/DDBJ whole genome shotgun (WGS) entry which is preliminary data.</text>
</comment>
<accession>A0A9Q4L0J2</accession>
<proteinExistence type="predicted"/>
<reference evidence="1" key="1">
    <citation type="submission" date="2022-06" db="EMBL/GenBank/DDBJ databases">
        <title>Natrinema sp. a new haloarchaeum isolate from saline soil.</title>
        <authorList>
            <person name="Strakova D."/>
            <person name="Galisteo C."/>
            <person name="Sanchez-Porro C."/>
            <person name="Ventosa A."/>
        </authorList>
    </citation>
    <scope>NUCLEOTIDE SEQUENCE</scope>
    <source>
        <strain evidence="1">S1CR25-10</strain>
    </source>
</reference>
<keyword evidence="2" id="KW-1185">Reference proteome</keyword>
<dbReference type="RefSeq" id="WP_277523743.1">
    <property type="nucleotide sequence ID" value="NZ_JAMQOT010000008.1"/>
</dbReference>
<protein>
    <recommendedName>
        <fullName evidence="3">ArsR family transcriptional regulator</fullName>
    </recommendedName>
</protein>
<dbReference type="EMBL" id="JAMQOT010000008">
    <property type="protein sequence ID" value="MDF9747608.1"/>
    <property type="molecule type" value="Genomic_DNA"/>
</dbReference>
<sequence>MLDIATLEMIQATDKMFDALADGQRRRLLFTLIEDTPQTDLPIEHDSPPDTSKIEYQHCHLPKLDEYGFINWQQSINAVEQGPRFEEIKPLLEILSAHLEVQPAE</sequence>
<organism evidence="1 2">
    <name type="scientific">Natrinema salsiterrestre</name>
    <dbReference type="NCBI Taxonomy" id="2950540"/>
    <lineage>
        <taxon>Archaea</taxon>
        <taxon>Methanobacteriati</taxon>
        <taxon>Methanobacteriota</taxon>
        <taxon>Stenosarchaea group</taxon>
        <taxon>Halobacteria</taxon>
        <taxon>Halobacteriales</taxon>
        <taxon>Natrialbaceae</taxon>
        <taxon>Natrinema</taxon>
    </lineage>
</organism>
<dbReference type="Proteomes" id="UP001154061">
    <property type="component" value="Unassembled WGS sequence"/>
</dbReference>
<dbReference type="AlphaFoldDB" id="A0A9Q4L0J2"/>